<feature type="signal peptide" evidence="1">
    <location>
        <begin position="1"/>
        <end position="30"/>
    </location>
</feature>
<proteinExistence type="predicted"/>
<evidence type="ECO:0000313" key="3">
    <source>
        <dbReference type="Proteomes" id="UP000030700"/>
    </source>
</evidence>
<protein>
    <recommendedName>
        <fullName evidence="4">Solute-binding protein family 3/N-terminal domain-containing protein</fullName>
    </recommendedName>
</protein>
<evidence type="ECO:0000256" key="1">
    <source>
        <dbReference type="SAM" id="SignalP"/>
    </source>
</evidence>
<feature type="chain" id="PRO_5006631605" description="Solute-binding protein family 3/N-terminal domain-containing protein" evidence="1">
    <location>
        <begin position="31"/>
        <end position="256"/>
    </location>
</feature>
<dbReference type="STRING" id="1499966.U14_04583"/>
<keyword evidence="3" id="KW-1185">Reference proteome</keyword>
<dbReference type="SUPFAM" id="SSF53850">
    <property type="entry name" value="Periplasmic binding protein-like II"/>
    <property type="match status" value="1"/>
</dbReference>
<name>A0A0S6W5P5_9BACT</name>
<dbReference type="HOGENOM" id="CLU_080965_1_0_0"/>
<dbReference type="Gene3D" id="3.40.190.10">
    <property type="entry name" value="Periplasmic binding protein-like II"/>
    <property type="match status" value="2"/>
</dbReference>
<evidence type="ECO:0000313" key="2">
    <source>
        <dbReference type="EMBL" id="GAK53318.1"/>
    </source>
</evidence>
<dbReference type="AlphaFoldDB" id="A0A0S6W5P5"/>
<evidence type="ECO:0008006" key="4">
    <source>
        <dbReference type="Google" id="ProtNLM"/>
    </source>
</evidence>
<dbReference type="Proteomes" id="UP000030700">
    <property type="component" value="Unassembled WGS sequence"/>
</dbReference>
<sequence>MKQEKQARNRIRRISLVVVMLLSMSSSTLAAEKIALGVHFSNQQDVLGKWIDLIYTEAFRRIGMEMEYKELPYKRGDAMVDAGEIDGVLARPKNYGDLHPSLIRVEEAAPIDSLGAFATEAGLQLQGWESLKGMAGVIEYPRGFVLAEINLPKLVTPEQISPSDNLVQSLKKLAAGRIHLLLAPASILGQLLRSEEFANSGIRNVGAMQDVELFAYLQSKHAETAVKLAEALRSMKTEGLFEQYRATAEEATKKAQ</sequence>
<organism evidence="2 3">
    <name type="scientific">Candidatus Moduliflexus flocculans</name>
    <dbReference type="NCBI Taxonomy" id="1499966"/>
    <lineage>
        <taxon>Bacteria</taxon>
        <taxon>Candidatus Moduliflexota</taxon>
        <taxon>Candidatus Moduliflexia</taxon>
        <taxon>Candidatus Moduliflexales</taxon>
        <taxon>Candidatus Moduliflexaceae</taxon>
    </lineage>
</organism>
<gene>
    <name evidence="2" type="ORF">U14_04583</name>
</gene>
<reference evidence="2 3" key="1">
    <citation type="journal article" date="2015" name="PeerJ">
        <title>First genomic representation of candidate bacterial phylum KSB3 points to enhanced environmental sensing as a trigger of wastewater bulking.</title>
        <authorList>
            <person name="Sekiguchi Y."/>
            <person name="Ohashi A."/>
            <person name="Parks D.H."/>
            <person name="Yamauchi T."/>
            <person name="Tyson G.W."/>
            <person name="Hugenholtz P."/>
        </authorList>
    </citation>
    <scope>NUCLEOTIDE SEQUENCE [LARGE SCALE GENOMIC DNA]</scope>
</reference>
<accession>A0A0S6W5P5</accession>
<dbReference type="EMBL" id="DF820459">
    <property type="protein sequence ID" value="GAK53318.1"/>
    <property type="molecule type" value="Genomic_DNA"/>
</dbReference>
<keyword evidence="1" id="KW-0732">Signal</keyword>